<dbReference type="OrthoDB" id="628703at2"/>
<feature type="domain" description="HTH lacI-type" evidence="4">
    <location>
        <begin position="7"/>
        <end position="50"/>
    </location>
</feature>
<dbReference type="CDD" id="cd01392">
    <property type="entry name" value="HTH_LacI"/>
    <property type="match status" value="1"/>
</dbReference>
<dbReference type="InterPro" id="IPR000843">
    <property type="entry name" value="HTH_LacI"/>
</dbReference>
<dbReference type="RefSeq" id="WP_044217026.1">
    <property type="nucleotide sequence ID" value="NZ_JRYR02000002.1"/>
</dbReference>
<dbReference type="AlphaFoldDB" id="A0A1S1YU09"/>
<evidence type="ECO:0000259" key="4">
    <source>
        <dbReference type="PROSITE" id="PS50932"/>
    </source>
</evidence>
<dbReference type="PANTHER" id="PTHR30146:SF144">
    <property type="entry name" value="LACI-FAMILY TRANSCRIPTION REGULATOR"/>
    <property type="match status" value="1"/>
</dbReference>
<dbReference type="InterPro" id="IPR025997">
    <property type="entry name" value="SBP_2_dom"/>
</dbReference>
<dbReference type="STRING" id="915059.NH26_23400"/>
<dbReference type="PANTHER" id="PTHR30146">
    <property type="entry name" value="LACI-RELATED TRANSCRIPTIONAL REPRESSOR"/>
    <property type="match status" value="1"/>
</dbReference>
<evidence type="ECO:0000256" key="2">
    <source>
        <dbReference type="ARBA" id="ARBA00023125"/>
    </source>
</evidence>
<dbReference type="SUPFAM" id="SSF47413">
    <property type="entry name" value="lambda repressor-like DNA-binding domains"/>
    <property type="match status" value="1"/>
</dbReference>
<dbReference type="Proteomes" id="UP000179797">
    <property type="component" value="Unassembled WGS sequence"/>
</dbReference>
<protein>
    <recommendedName>
        <fullName evidence="4">HTH lacI-type domain-containing protein</fullName>
    </recommendedName>
</protein>
<dbReference type="PROSITE" id="PS00356">
    <property type="entry name" value="HTH_LACI_1"/>
    <property type="match status" value="1"/>
</dbReference>
<dbReference type="Gene3D" id="1.10.260.40">
    <property type="entry name" value="lambda repressor-like DNA-binding domains"/>
    <property type="match status" value="1"/>
</dbReference>
<dbReference type="GO" id="GO:0000976">
    <property type="term" value="F:transcription cis-regulatory region binding"/>
    <property type="evidence" value="ECO:0007669"/>
    <property type="project" value="TreeGrafter"/>
</dbReference>
<dbReference type="InterPro" id="IPR010982">
    <property type="entry name" value="Lambda_DNA-bd_dom_sf"/>
</dbReference>
<gene>
    <name evidence="5" type="ORF">NH26_23400</name>
</gene>
<organism evidence="5 6">
    <name type="scientific">Flammeovirga pacifica</name>
    <dbReference type="NCBI Taxonomy" id="915059"/>
    <lineage>
        <taxon>Bacteria</taxon>
        <taxon>Pseudomonadati</taxon>
        <taxon>Bacteroidota</taxon>
        <taxon>Cytophagia</taxon>
        <taxon>Cytophagales</taxon>
        <taxon>Flammeovirgaceae</taxon>
        <taxon>Flammeovirga</taxon>
    </lineage>
</organism>
<dbReference type="PROSITE" id="PS50932">
    <property type="entry name" value="HTH_LACI_2"/>
    <property type="match status" value="1"/>
</dbReference>
<reference evidence="5 6" key="1">
    <citation type="journal article" date="2012" name="Int. J. Syst. Evol. Microbiol.">
        <title>Flammeovirga pacifica sp. nov., isolated from deep-sea sediment.</title>
        <authorList>
            <person name="Xu H."/>
            <person name="Fu Y."/>
            <person name="Yang N."/>
            <person name="Ding Z."/>
            <person name="Lai Q."/>
            <person name="Zeng R."/>
        </authorList>
    </citation>
    <scope>NUCLEOTIDE SEQUENCE [LARGE SCALE GENOMIC DNA]</scope>
    <source>
        <strain evidence="6">DSM 24597 / LMG 26175 / WPAGA1</strain>
    </source>
</reference>
<keyword evidence="1" id="KW-0805">Transcription regulation</keyword>
<proteinExistence type="predicted"/>
<evidence type="ECO:0000313" key="5">
    <source>
        <dbReference type="EMBL" id="OHX64524.1"/>
    </source>
</evidence>
<name>A0A1S1YU09_FLAPC</name>
<keyword evidence="6" id="KW-1185">Reference proteome</keyword>
<keyword evidence="2" id="KW-0238">DNA-binding</keyword>
<dbReference type="Pfam" id="PF13407">
    <property type="entry name" value="Peripla_BP_4"/>
    <property type="match status" value="1"/>
</dbReference>
<dbReference type="InterPro" id="IPR028082">
    <property type="entry name" value="Peripla_BP_I"/>
</dbReference>
<sequence>MHRRKSIRIQEIAKKAGVSVGTVDRALHDRGRVAQKTKDAILKIAAELSYAVPKTIDRKIGIGVLLPDPKTNSYWEKPLEGIVQTAELLNDTGLSIHLQLFDYNNEEDYLKNGHLLLEKELEGMIIHPKYKEATFELIREAEQVDMKLAFINSNITEISPDYFIGQNIEACGALVGRLLEVSTRENEDIWIINPYHDERLPISFQRERAVVNFLTKRGQDRSNLIIIDLPLKSDNPASLFDGKATPKAIYVTNSRVAESYSFIQKIKGYKDKEVVFIGHDLLKDNKALLTSEKIDFLITQDSARQGREVLENLYKILKSKQHKKIETLLLPSLVTKENI</sequence>
<evidence type="ECO:0000313" key="6">
    <source>
        <dbReference type="Proteomes" id="UP000179797"/>
    </source>
</evidence>
<dbReference type="Pfam" id="PF00356">
    <property type="entry name" value="LacI"/>
    <property type="match status" value="1"/>
</dbReference>
<dbReference type="GO" id="GO:0003700">
    <property type="term" value="F:DNA-binding transcription factor activity"/>
    <property type="evidence" value="ECO:0007669"/>
    <property type="project" value="TreeGrafter"/>
</dbReference>
<evidence type="ECO:0000256" key="1">
    <source>
        <dbReference type="ARBA" id="ARBA00023015"/>
    </source>
</evidence>
<accession>A0A1S1YU09</accession>
<dbReference type="EMBL" id="JRYR02000002">
    <property type="protein sequence ID" value="OHX64524.1"/>
    <property type="molecule type" value="Genomic_DNA"/>
</dbReference>
<keyword evidence="3" id="KW-0804">Transcription</keyword>
<dbReference type="SUPFAM" id="SSF53822">
    <property type="entry name" value="Periplasmic binding protein-like I"/>
    <property type="match status" value="1"/>
</dbReference>
<dbReference type="Gene3D" id="3.40.50.2300">
    <property type="match status" value="2"/>
</dbReference>
<evidence type="ECO:0000256" key="3">
    <source>
        <dbReference type="ARBA" id="ARBA00023163"/>
    </source>
</evidence>
<dbReference type="SMART" id="SM00354">
    <property type="entry name" value="HTH_LACI"/>
    <property type="match status" value="1"/>
</dbReference>
<comment type="caution">
    <text evidence="5">The sequence shown here is derived from an EMBL/GenBank/DDBJ whole genome shotgun (WGS) entry which is preliminary data.</text>
</comment>